<keyword evidence="3" id="KW-1185">Reference proteome</keyword>
<organism evidence="2 3">
    <name type="scientific">Thalassiosira oceanica</name>
    <name type="common">Marine diatom</name>
    <dbReference type="NCBI Taxonomy" id="159749"/>
    <lineage>
        <taxon>Eukaryota</taxon>
        <taxon>Sar</taxon>
        <taxon>Stramenopiles</taxon>
        <taxon>Ochrophyta</taxon>
        <taxon>Bacillariophyta</taxon>
        <taxon>Coscinodiscophyceae</taxon>
        <taxon>Thalassiosirophycidae</taxon>
        <taxon>Thalassiosirales</taxon>
        <taxon>Thalassiosiraceae</taxon>
        <taxon>Thalassiosira</taxon>
    </lineage>
</organism>
<feature type="compositionally biased region" description="Low complexity" evidence="1">
    <location>
        <begin position="39"/>
        <end position="50"/>
    </location>
</feature>
<dbReference type="EMBL" id="AGNL01001367">
    <property type="protein sequence ID" value="EJK77046.1"/>
    <property type="molecule type" value="Genomic_DNA"/>
</dbReference>
<protein>
    <submittedName>
        <fullName evidence="2">Uncharacterized protein</fullName>
    </submittedName>
</protein>
<accession>K0TND6</accession>
<sequence length="280" mass="31212">TPRHRHRATDKTTTATRLGDNQDRRKKKPPSVLRPPTVSRHSQSSWSSRGKQSKEKDGPIFLSQSESRDQSNPRPLPTQNLGKHRPAKETGRGGRRTSRTEDGESDRDGRQLKATAHSVSKPGADEEAGQQSARLATVLLRRTWIGKGCHRAIELMAEAAELGSVEAHYYLGYAYYNGDGVNVDKPRGVRHWQEAAMKGDLPSRHMVGIAELNNGNFELAVQHWMISAKMGHEKSLNSIKVMFMKGHATKAQYAEALRGYGDAVEEMKSHQREEAMEVGI</sequence>
<dbReference type="SUPFAM" id="SSF81901">
    <property type="entry name" value="HCP-like"/>
    <property type="match status" value="1"/>
</dbReference>
<name>K0TND6_THAOC</name>
<dbReference type="InterPro" id="IPR011990">
    <property type="entry name" value="TPR-like_helical_dom_sf"/>
</dbReference>
<feature type="compositionally biased region" description="Polar residues" evidence="1">
    <location>
        <begin position="72"/>
        <end position="81"/>
    </location>
</feature>
<feature type="region of interest" description="Disordered" evidence="1">
    <location>
        <begin position="1"/>
        <end position="131"/>
    </location>
</feature>
<evidence type="ECO:0000256" key="1">
    <source>
        <dbReference type="SAM" id="MobiDB-lite"/>
    </source>
</evidence>
<dbReference type="InterPro" id="IPR006597">
    <property type="entry name" value="Sel1-like"/>
</dbReference>
<comment type="caution">
    <text evidence="2">The sequence shown here is derived from an EMBL/GenBank/DDBJ whole genome shotgun (WGS) entry which is preliminary data.</text>
</comment>
<evidence type="ECO:0000313" key="3">
    <source>
        <dbReference type="Proteomes" id="UP000266841"/>
    </source>
</evidence>
<reference evidence="2 3" key="1">
    <citation type="journal article" date="2012" name="Genome Biol.">
        <title>Genome and low-iron response of an oceanic diatom adapted to chronic iron limitation.</title>
        <authorList>
            <person name="Lommer M."/>
            <person name="Specht M."/>
            <person name="Roy A.S."/>
            <person name="Kraemer L."/>
            <person name="Andreson R."/>
            <person name="Gutowska M.A."/>
            <person name="Wolf J."/>
            <person name="Bergner S.V."/>
            <person name="Schilhabel M.B."/>
            <person name="Klostermeier U.C."/>
            <person name="Beiko R.G."/>
            <person name="Rosenstiel P."/>
            <person name="Hippler M."/>
            <person name="Laroche J."/>
        </authorList>
    </citation>
    <scope>NUCLEOTIDE SEQUENCE [LARGE SCALE GENOMIC DNA]</scope>
    <source>
        <strain evidence="2 3">CCMP1005</strain>
    </source>
</reference>
<dbReference type="Proteomes" id="UP000266841">
    <property type="component" value="Unassembled WGS sequence"/>
</dbReference>
<feature type="non-terminal residue" evidence="2">
    <location>
        <position position="1"/>
    </location>
</feature>
<dbReference type="Pfam" id="PF08238">
    <property type="entry name" value="Sel1"/>
    <property type="match status" value="2"/>
</dbReference>
<dbReference type="AlphaFoldDB" id="K0TND6"/>
<dbReference type="SMART" id="SM00671">
    <property type="entry name" value="SEL1"/>
    <property type="match status" value="2"/>
</dbReference>
<proteinExistence type="predicted"/>
<gene>
    <name evidence="2" type="ORF">THAOC_01147</name>
</gene>
<feature type="compositionally biased region" description="Basic and acidic residues" evidence="1">
    <location>
        <begin position="87"/>
        <end position="111"/>
    </location>
</feature>
<dbReference type="Gene3D" id="1.25.40.10">
    <property type="entry name" value="Tetratricopeptide repeat domain"/>
    <property type="match status" value="1"/>
</dbReference>
<evidence type="ECO:0000313" key="2">
    <source>
        <dbReference type="EMBL" id="EJK77046.1"/>
    </source>
</evidence>